<feature type="transmembrane region" description="Helical" evidence="5">
    <location>
        <begin position="172"/>
        <end position="191"/>
    </location>
</feature>
<sequence>MAWSPRRLLRQARIDDRGHTDGERARALLADWRRRSETKQRDRRRQLNVYLVVAVQAGIAAGLAWAVARHLAISSNPVFAPTAAVGTIAAAVGQRLRRTVELIGGVTLGIGIGSGLIALIGRGPLQTGLVVAATIIVAIALTGRGGLITQAGGAAVLVSVVVPQGAQIEVPQIVNAVTGGLIALLVVIALFPVNPLRLVDKAARPVMDTLSRQLREVGMALTGRNAARAQSALDRLRATGPLLDQFMDAVRGAAEVVRYSPQRRRWRNALQQYHESATYLDRVVRGSRGVARRARTAIEDHERLPPALAGAVGDLATAVQELYVSFSHEQEPDGARHRSVEAACRAGQAQRDGLDLSGTAVMAQVRSMCSDLLRATGIPRSDANRLIRQAANDDIQPG</sequence>
<evidence type="ECO:0000313" key="8">
    <source>
        <dbReference type="Proteomes" id="UP000198242"/>
    </source>
</evidence>
<feature type="transmembrane region" description="Helical" evidence="5">
    <location>
        <begin position="125"/>
        <end position="142"/>
    </location>
</feature>
<keyword evidence="3 5" id="KW-1133">Transmembrane helix</keyword>
<evidence type="ECO:0000313" key="7">
    <source>
        <dbReference type="EMBL" id="SCF18567.1"/>
    </source>
</evidence>
<feature type="transmembrane region" description="Helical" evidence="5">
    <location>
        <begin position="47"/>
        <end position="67"/>
    </location>
</feature>
<evidence type="ECO:0000256" key="5">
    <source>
        <dbReference type="SAM" id="Phobius"/>
    </source>
</evidence>
<dbReference type="EMBL" id="LT607411">
    <property type="protein sequence ID" value="SCF18567.1"/>
    <property type="molecule type" value="Genomic_DNA"/>
</dbReference>
<organism evidence="7 8">
    <name type="scientific">Micromonospora viridifaciens</name>
    <dbReference type="NCBI Taxonomy" id="1881"/>
    <lineage>
        <taxon>Bacteria</taxon>
        <taxon>Bacillati</taxon>
        <taxon>Actinomycetota</taxon>
        <taxon>Actinomycetes</taxon>
        <taxon>Micromonosporales</taxon>
        <taxon>Micromonosporaceae</taxon>
        <taxon>Micromonospora</taxon>
    </lineage>
</organism>
<proteinExistence type="predicted"/>
<feature type="domain" description="Integral membrane bound transporter" evidence="6">
    <location>
        <begin position="63"/>
        <end position="186"/>
    </location>
</feature>
<comment type="subcellular location">
    <subcellularLocation>
        <location evidence="1">Membrane</location>
        <topology evidence="1">Multi-pass membrane protein</topology>
    </subcellularLocation>
</comment>
<dbReference type="AlphaFoldDB" id="A0A1C4YCW3"/>
<dbReference type="InterPro" id="IPR049453">
    <property type="entry name" value="Memb_transporter_dom"/>
</dbReference>
<evidence type="ECO:0000256" key="2">
    <source>
        <dbReference type="ARBA" id="ARBA00022692"/>
    </source>
</evidence>
<dbReference type="Pfam" id="PF13515">
    <property type="entry name" value="FUSC_2"/>
    <property type="match status" value="1"/>
</dbReference>
<keyword evidence="4 5" id="KW-0472">Membrane</keyword>
<keyword evidence="8" id="KW-1185">Reference proteome</keyword>
<protein>
    <recommendedName>
        <fullName evidence="6">Integral membrane bound transporter domain-containing protein</fullName>
    </recommendedName>
</protein>
<reference evidence="8" key="1">
    <citation type="submission" date="2016-06" db="EMBL/GenBank/DDBJ databases">
        <authorList>
            <person name="Varghese N."/>
            <person name="Submissions Spin"/>
        </authorList>
    </citation>
    <scope>NUCLEOTIDE SEQUENCE [LARGE SCALE GENOMIC DNA]</scope>
    <source>
        <strain evidence="8">DSM 43909</strain>
    </source>
</reference>
<evidence type="ECO:0000256" key="3">
    <source>
        <dbReference type="ARBA" id="ARBA00022989"/>
    </source>
</evidence>
<feature type="transmembrane region" description="Helical" evidence="5">
    <location>
        <begin position="73"/>
        <end position="93"/>
    </location>
</feature>
<accession>A0A1C4YCW3</accession>
<dbReference type="Proteomes" id="UP000198242">
    <property type="component" value="Chromosome I"/>
</dbReference>
<feature type="transmembrane region" description="Helical" evidence="5">
    <location>
        <begin position="100"/>
        <end position="119"/>
    </location>
</feature>
<evidence type="ECO:0000259" key="6">
    <source>
        <dbReference type="Pfam" id="PF13515"/>
    </source>
</evidence>
<keyword evidence="2 5" id="KW-0812">Transmembrane</keyword>
<evidence type="ECO:0000256" key="1">
    <source>
        <dbReference type="ARBA" id="ARBA00004141"/>
    </source>
</evidence>
<gene>
    <name evidence="7" type="ORF">GA0074695_4123</name>
</gene>
<name>A0A1C4YCW3_MICVI</name>
<evidence type="ECO:0000256" key="4">
    <source>
        <dbReference type="ARBA" id="ARBA00023136"/>
    </source>
</evidence>
<dbReference type="GO" id="GO:0016020">
    <property type="term" value="C:membrane"/>
    <property type="evidence" value="ECO:0007669"/>
    <property type="project" value="UniProtKB-SubCell"/>
</dbReference>